<dbReference type="CDD" id="cd02440">
    <property type="entry name" value="AdoMet_MTases"/>
    <property type="match status" value="1"/>
</dbReference>
<protein>
    <recommendedName>
        <fullName evidence="5">Arsenite methyltransferase</fullName>
        <ecNumber evidence="4">2.1.1.137</ecNumber>
    </recommendedName>
</protein>
<dbReference type="InterPro" id="IPR025714">
    <property type="entry name" value="Methyltranfer_dom"/>
</dbReference>
<dbReference type="InterPro" id="IPR026669">
    <property type="entry name" value="Arsenite_MeTrfase-like"/>
</dbReference>
<comment type="catalytic activity">
    <reaction evidence="7">
        <text>arsenic triglutathione + 2 [thioredoxin]-dithiol + 2 S-adenosyl-L-methionine + H2O = dimethylarsinous acid + 2 [thioredoxin]-disulfide + 3 glutathione + 2 S-adenosyl-L-homocysteine + 2 H(+)</text>
        <dbReference type="Rhea" id="RHEA:69464"/>
        <dbReference type="Rhea" id="RHEA-COMP:10698"/>
        <dbReference type="Rhea" id="RHEA-COMP:10700"/>
        <dbReference type="ChEBI" id="CHEBI:15377"/>
        <dbReference type="ChEBI" id="CHEBI:15378"/>
        <dbReference type="ChEBI" id="CHEBI:23808"/>
        <dbReference type="ChEBI" id="CHEBI:29950"/>
        <dbReference type="ChEBI" id="CHEBI:50058"/>
        <dbReference type="ChEBI" id="CHEBI:57856"/>
        <dbReference type="ChEBI" id="CHEBI:57925"/>
        <dbReference type="ChEBI" id="CHEBI:59789"/>
        <dbReference type="ChEBI" id="CHEBI:183640"/>
        <dbReference type="EC" id="2.1.1.137"/>
    </reaction>
</comment>
<dbReference type="RefSeq" id="WP_153571995.1">
    <property type="nucleotide sequence ID" value="NZ_CP045725.1"/>
</dbReference>
<evidence type="ECO:0000256" key="3">
    <source>
        <dbReference type="ARBA" id="ARBA00034487"/>
    </source>
</evidence>
<evidence type="ECO:0000256" key="6">
    <source>
        <dbReference type="ARBA" id="ARBA00047941"/>
    </source>
</evidence>
<evidence type="ECO:0000256" key="2">
    <source>
        <dbReference type="ARBA" id="ARBA00022691"/>
    </source>
</evidence>
<evidence type="ECO:0000256" key="8">
    <source>
        <dbReference type="ARBA" id="ARBA00048428"/>
    </source>
</evidence>
<organism evidence="10 11">
    <name type="scientific">Raineyella fluvialis</name>
    <dbReference type="NCBI Taxonomy" id="2662261"/>
    <lineage>
        <taxon>Bacteria</taxon>
        <taxon>Bacillati</taxon>
        <taxon>Actinomycetota</taxon>
        <taxon>Actinomycetes</taxon>
        <taxon>Propionibacteriales</taxon>
        <taxon>Propionibacteriaceae</taxon>
        <taxon>Raineyella</taxon>
    </lineage>
</organism>
<comment type="catalytic activity">
    <reaction evidence="6">
        <text>arsenic triglutathione + [thioredoxin]-dithiol + S-adenosyl-L-methionine + 2 H2O = methylarsonous acid + [thioredoxin]-disulfide + 3 glutathione + S-adenosyl-L-homocysteine + H(+)</text>
        <dbReference type="Rhea" id="RHEA:69460"/>
        <dbReference type="Rhea" id="RHEA-COMP:10698"/>
        <dbReference type="Rhea" id="RHEA-COMP:10700"/>
        <dbReference type="ChEBI" id="CHEBI:15377"/>
        <dbReference type="ChEBI" id="CHEBI:15378"/>
        <dbReference type="ChEBI" id="CHEBI:17826"/>
        <dbReference type="ChEBI" id="CHEBI:29950"/>
        <dbReference type="ChEBI" id="CHEBI:50058"/>
        <dbReference type="ChEBI" id="CHEBI:57856"/>
        <dbReference type="ChEBI" id="CHEBI:57925"/>
        <dbReference type="ChEBI" id="CHEBI:59789"/>
        <dbReference type="ChEBI" id="CHEBI:183640"/>
        <dbReference type="EC" id="2.1.1.137"/>
    </reaction>
</comment>
<keyword evidence="2" id="KW-0949">S-adenosyl-L-methionine</keyword>
<proteinExistence type="inferred from homology"/>
<accession>A0A5Q2FDF6</accession>
<evidence type="ECO:0000256" key="7">
    <source>
        <dbReference type="ARBA" id="ARBA00047943"/>
    </source>
</evidence>
<dbReference type="Proteomes" id="UP000386847">
    <property type="component" value="Chromosome"/>
</dbReference>
<evidence type="ECO:0000256" key="5">
    <source>
        <dbReference type="ARBA" id="ARBA00034545"/>
    </source>
</evidence>
<dbReference type="SUPFAM" id="SSF53335">
    <property type="entry name" value="S-adenosyl-L-methionine-dependent methyltransferases"/>
    <property type="match status" value="1"/>
</dbReference>
<sequence length="276" mass="28097">MSQTTDDAIRSAVRDTYSRVAQAGADSCCGPSDSSSSSSCCAPAAPVQIGSLQLGYSAQDLVAVPEGADLGLGCGNPGAIAALQPGETVLDLGSGAGFDAFLASRAVGTSGRVIGVDMTPAMVTKARANAETGGYATVEFRLGEIEHLPVADSSVDVIISNCVINLSPDKPAVFREAFRVLRPGGRLAVSDVVASDEIPEDVRGDLSLYSGCVAGAAAVAELEAMMTAAGFDDVRVAPKDESKAFMEQWAPGRSITDYVVSATIEAVKPLPAGSCC</sequence>
<evidence type="ECO:0000256" key="1">
    <source>
        <dbReference type="ARBA" id="ARBA00022679"/>
    </source>
</evidence>
<comment type="catalytic activity">
    <reaction evidence="8">
        <text>arsenic triglutathione + 3 [thioredoxin]-dithiol + 3 S-adenosyl-L-methionine = trimethylarsine + 3 [thioredoxin]-disulfide + 3 glutathione + 3 S-adenosyl-L-homocysteine + 3 H(+)</text>
        <dbReference type="Rhea" id="RHEA:69432"/>
        <dbReference type="Rhea" id="RHEA-COMP:10698"/>
        <dbReference type="Rhea" id="RHEA-COMP:10700"/>
        <dbReference type="ChEBI" id="CHEBI:15378"/>
        <dbReference type="ChEBI" id="CHEBI:27130"/>
        <dbReference type="ChEBI" id="CHEBI:29950"/>
        <dbReference type="ChEBI" id="CHEBI:50058"/>
        <dbReference type="ChEBI" id="CHEBI:57856"/>
        <dbReference type="ChEBI" id="CHEBI:57925"/>
        <dbReference type="ChEBI" id="CHEBI:59789"/>
        <dbReference type="ChEBI" id="CHEBI:183640"/>
        <dbReference type="EC" id="2.1.1.137"/>
    </reaction>
</comment>
<dbReference type="GO" id="GO:0032259">
    <property type="term" value="P:methylation"/>
    <property type="evidence" value="ECO:0007669"/>
    <property type="project" value="UniProtKB-KW"/>
</dbReference>
<evidence type="ECO:0000256" key="4">
    <source>
        <dbReference type="ARBA" id="ARBA00034521"/>
    </source>
</evidence>
<evidence type="ECO:0000313" key="10">
    <source>
        <dbReference type="EMBL" id="QGF23464.1"/>
    </source>
</evidence>
<dbReference type="Pfam" id="PF13847">
    <property type="entry name" value="Methyltransf_31"/>
    <property type="match status" value="1"/>
</dbReference>
<keyword evidence="10" id="KW-0489">Methyltransferase</keyword>
<gene>
    <name evidence="10" type="primary">arsM</name>
    <name evidence="10" type="ORF">Rai3103_07050</name>
</gene>
<keyword evidence="1 10" id="KW-0808">Transferase</keyword>
<dbReference type="Gene3D" id="3.40.50.150">
    <property type="entry name" value="Vaccinia Virus protein VP39"/>
    <property type="match status" value="1"/>
</dbReference>
<dbReference type="PANTHER" id="PTHR43675:SF8">
    <property type="entry name" value="ARSENITE METHYLTRANSFERASE"/>
    <property type="match status" value="1"/>
</dbReference>
<reference evidence="10 11" key="1">
    <citation type="submission" date="2019-10" db="EMBL/GenBank/DDBJ databases">
        <title>Genomic analysis of Raineyella sp. CBA3103.</title>
        <authorList>
            <person name="Roh S.W."/>
        </authorList>
    </citation>
    <scope>NUCLEOTIDE SEQUENCE [LARGE SCALE GENOMIC DNA]</scope>
    <source>
        <strain evidence="10 11">CBA3103</strain>
    </source>
</reference>
<comment type="similarity">
    <text evidence="3">Belongs to the methyltransferase superfamily. Arsenite methyltransferase family.</text>
</comment>
<keyword evidence="11" id="KW-1185">Reference proteome</keyword>
<name>A0A5Q2FDF6_9ACTN</name>
<dbReference type="PANTHER" id="PTHR43675">
    <property type="entry name" value="ARSENITE METHYLTRANSFERASE"/>
    <property type="match status" value="1"/>
</dbReference>
<dbReference type="NCBIfam" id="NF008823">
    <property type="entry name" value="PRK11873.1"/>
    <property type="match status" value="1"/>
</dbReference>
<dbReference type="KEGG" id="rain:Rai3103_07050"/>
<dbReference type="GO" id="GO:0030791">
    <property type="term" value="F:arsenite methyltransferase activity"/>
    <property type="evidence" value="ECO:0007669"/>
    <property type="project" value="UniProtKB-EC"/>
</dbReference>
<dbReference type="EMBL" id="CP045725">
    <property type="protein sequence ID" value="QGF23464.1"/>
    <property type="molecule type" value="Genomic_DNA"/>
</dbReference>
<dbReference type="EC" id="2.1.1.137" evidence="4"/>
<feature type="domain" description="Methyltransferase" evidence="9">
    <location>
        <begin position="84"/>
        <end position="230"/>
    </location>
</feature>
<evidence type="ECO:0000313" key="11">
    <source>
        <dbReference type="Proteomes" id="UP000386847"/>
    </source>
</evidence>
<dbReference type="InterPro" id="IPR029063">
    <property type="entry name" value="SAM-dependent_MTases_sf"/>
</dbReference>
<dbReference type="AlphaFoldDB" id="A0A5Q2FDF6"/>
<evidence type="ECO:0000259" key="9">
    <source>
        <dbReference type="Pfam" id="PF13847"/>
    </source>
</evidence>